<evidence type="ECO:0000256" key="13">
    <source>
        <dbReference type="PROSITE-ProRule" id="PRU00339"/>
    </source>
</evidence>
<evidence type="ECO:0000313" key="17">
    <source>
        <dbReference type="EMBL" id="ALC47608.1"/>
    </source>
</evidence>
<keyword evidence="14" id="KW-0175">Coiled coil</keyword>
<evidence type="ECO:0000256" key="6">
    <source>
        <dbReference type="ARBA" id="ARBA00022723"/>
    </source>
</evidence>
<dbReference type="SMR" id="A0A0M4EKB9"/>
<keyword evidence="18" id="KW-1185">Reference proteome</keyword>
<keyword evidence="9" id="KW-0223">Dioxygenase</keyword>
<name>A0A0M4EKB9_DROBS</name>
<dbReference type="GO" id="GO:0005788">
    <property type="term" value="C:endoplasmic reticulum lumen"/>
    <property type="evidence" value="ECO:0007669"/>
    <property type="project" value="UniProtKB-SubCell"/>
</dbReference>
<dbReference type="PANTHER" id="PTHR10869">
    <property type="entry name" value="PROLYL 4-HYDROXYLASE ALPHA SUBUNIT"/>
    <property type="match status" value="1"/>
</dbReference>
<dbReference type="SMART" id="SM00702">
    <property type="entry name" value="P4Hc"/>
    <property type="match status" value="1"/>
</dbReference>
<keyword evidence="10" id="KW-0560">Oxidoreductase</keyword>
<keyword evidence="6" id="KW-0479">Metal-binding</keyword>
<comment type="subcellular location">
    <subcellularLocation>
        <location evidence="3">Endoplasmic reticulum lumen</location>
    </subcellularLocation>
</comment>
<dbReference type="EC" id="1.14.11.2" evidence="5"/>
<dbReference type="OrthoDB" id="420380at2759"/>
<evidence type="ECO:0000256" key="15">
    <source>
        <dbReference type="SAM" id="SignalP"/>
    </source>
</evidence>
<comment type="cofactor">
    <cofactor evidence="1">
        <name>L-ascorbate</name>
        <dbReference type="ChEBI" id="CHEBI:38290"/>
    </cofactor>
</comment>
<dbReference type="PROSITE" id="PS51471">
    <property type="entry name" value="FE2OG_OXY"/>
    <property type="match status" value="1"/>
</dbReference>
<evidence type="ECO:0000256" key="4">
    <source>
        <dbReference type="ARBA" id="ARBA00006511"/>
    </source>
</evidence>
<evidence type="ECO:0000256" key="14">
    <source>
        <dbReference type="SAM" id="Coils"/>
    </source>
</evidence>
<evidence type="ECO:0000256" key="3">
    <source>
        <dbReference type="ARBA" id="ARBA00004319"/>
    </source>
</evidence>
<comment type="function">
    <text evidence="2">Catalyzes the post-translational formation of 4-hydroxyproline in -Xaa-Pro-Gly- sequences in collagens and other proteins.</text>
</comment>
<evidence type="ECO:0000256" key="7">
    <source>
        <dbReference type="ARBA" id="ARBA00022824"/>
    </source>
</evidence>
<dbReference type="Pfam" id="PF13640">
    <property type="entry name" value="2OG-FeII_Oxy_3"/>
    <property type="match status" value="1"/>
</dbReference>
<keyword evidence="12" id="KW-0325">Glycoprotein</keyword>
<dbReference type="GO" id="GO:0031418">
    <property type="term" value="F:L-ascorbic acid binding"/>
    <property type="evidence" value="ECO:0007669"/>
    <property type="project" value="UniProtKB-KW"/>
</dbReference>
<gene>
    <name evidence="17" type="ORF">Dbus_chr3Rg2358</name>
</gene>
<evidence type="ECO:0000256" key="11">
    <source>
        <dbReference type="ARBA" id="ARBA00023004"/>
    </source>
</evidence>
<evidence type="ECO:0000256" key="2">
    <source>
        <dbReference type="ARBA" id="ARBA00002035"/>
    </source>
</evidence>
<feature type="repeat" description="TPR" evidence="13">
    <location>
        <begin position="220"/>
        <end position="253"/>
    </location>
</feature>
<dbReference type="InterPro" id="IPR006620">
    <property type="entry name" value="Pro_4_hyd_alph"/>
</dbReference>
<keyword evidence="15" id="KW-0732">Signal</keyword>
<dbReference type="Proteomes" id="UP000494163">
    <property type="component" value="Chromosome 3R"/>
</dbReference>
<dbReference type="AlphaFoldDB" id="A0A0M4EKB9"/>
<feature type="coiled-coil region" evidence="14">
    <location>
        <begin position="57"/>
        <end position="91"/>
    </location>
</feature>
<keyword evidence="8" id="KW-0847">Vitamin C</keyword>
<dbReference type="GO" id="GO:0004656">
    <property type="term" value="F:procollagen-proline 4-dioxygenase activity"/>
    <property type="evidence" value="ECO:0007669"/>
    <property type="project" value="UniProtKB-EC"/>
</dbReference>
<evidence type="ECO:0000256" key="1">
    <source>
        <dbReference type="ARBA" id="ARBA00001961"/>
    </source>
</evidence>
<keyword evidence="7" id="KW-0256">Endoplasmic reticulum</keyword>
<feature type="chain" id="PRO_5005793509" description="procollagen-proline 4-dioxygenase" evidence="15">
    <location>
        <begin position="24"/>
        <end position="521"/>
    </location>
</feature>
<evidence type="ECO:0000313" key="18">
    <source>
        <dbReference type="Proteomes" id="UP000494163"/>
    </source>
</evidence>
<dbReference type="PROSITE" id="PS50005">
    <property type="entry name" value="TPR"/>
    <property type="match status" value="1"/>
</dbReference>
<evidence type="ECO:0000256" key="12">
    <source>
        <dbReference type="ARBA" id="ARBA00023180"/>
    </source>
</evidence>
<dbReference type="Pfam" id="PF08336">
    <property type="entry name" value="P4Ha_N"/>
    <property type="match status" value="1"/>
</dbReference>
<evidence type="ECO:0000256" key="5">
    <source>
        <dbReference type="ARBA" id="ARBA00012269"/>
    </source>
</evidence>
<dbReference type="STRING" id="30019.A0A0M4EKB9"/>
<feature type="signal peptide" evidence="15">
    <location>
        <begin position="1"/>
        <end position="23"/>
    </location>
</feature>
<dbReference type="Gene3D" id="6.10.140.1460">
    <property type="match status" value="1"/>
</dbReference>
<dbReference type="GO" id="GO:0005506">
    <property type="term" value="F:iron ion binding"/>
    <property type="evidence" value="ECO:0007669"/>
    <property type="project" value="InterPro"/>
</dbReference>
<dbReference type="PANTHER" id="PTHR10869:SF244">
    <property type="entry name" value="PROLYL 4-HYDROXYLASE SUBUNIT ALPHA-2"/>
    <property type="match status" value="1"/>
</dbReference>
<accession>A0A0M4EKB9</accession>
<proteinExistence type="inferred from homology"/>
<dbReference type="InterPro" id="IPR044862">
    <property type="entry name" value="Pro_4_hyd_alph_FE2OG_OXY"/>
</dbReference>
<feature type="non-terminal residue" evidence="17">
    <location>
        <position position="1"/>
    </location>
</feature>
<protein>
    <recommendedName>
        <fullName evidence="5">procollagen-proline 4-dioxygenase</fullName>
        <ecNumber evidence="5">1.14.11.2</ecNumber>
    </recommendedName>
</protein>
<dbReference type="InterPro" id="IPR045054">
    <property type="entry name" value="P4HA-like"/>
</dbReference>
<evidence type="ECO:0000259" key="16">
    <source>
        <dbReference type="PROSITE" id="PS51471"/>
    </source>
</evidence>
<feature type="domain" description="Fe2OG dioxygenase" evidence="16">
    <location>
        <begin position="402"/>
        <end position="509"/>
    </location>
</feature>
<evidence type="ECO:0000256" key="9">
    <source>
        <dbReference type="ARBA" id="ARBA00022964"/>
    </source>
</evidence>
<evidence type="ECO:0000256" key="10">
    <source>
        <dbReference type="ARBA" id="ARBA00023002"/>
    </source>
</evidence>
<reference evidence="17 18" key="1">
    <citation type="submission" date="2015-08" db="EMBL/GenBank/DDBJ databases">
        <title>Ancestral chromatin configuration constrains chromatin evolution on differentiating sex chromosomes in Drosophila.</title>
        <authorList>
            <person name="Zhou Q."/>
            <person name="Bachtrog D."/>
        </authorList>
    </citation>
    <scope>NUCLEOTIDE SEQUENCE [LARGE SCALE GENOMIC DNA]</scope>
    <source>
        <tissue evidence="17">Whole larvae</tissue>
    </source>
</reference>
<dbReference type="InterPro" id="IPR005123">
    <property type="entry name" value="Oxoglu/Fe-dep_dioxygenase_dom"/>
</dbReference>
<keyword evidence="11" id="KW-0408">Iron</keyword>
<organism evidence="17 18">
    <name type="scientific">Drosophila busckii</name>
    <name type="common">Fruit fly</name>
    <dbReference type="NCBI Taxonomy" id="30019"/>
    <lineage>
        <taxon>Eukaryota</taxon>
        <taxon>Metazoa</taxon>
        <taxon>Ecdysozoa</taxon>
        <taxon>Arthropoda</taxon>
        <taxon>Hexapoda</taxon>
        <taxon>Insecta</taxon>
        <taxon>Pterygota</taxon>
        <taxon>Neoptera</taxon>
        <taxon>Endopterygota</taxon>
        <taxon>Diptera</taxon>
        <taxon>Brachycera</taxon>
        <taxon>Muscomorpha</taxon>
        <taxon>Ephydroidea</taxon>
        <taxon>Drosophilidae</taxon>
        <taxon>Drosophila</taxon>
    </lineage>
</organism>
<dbReference type="SUPFAM" id="SSF48452">
    <property type="entry name" value="TPR-like"/>
    <property type="match status" value="1"/>
</dbReference>
<keyword evidence="13" id="KW-0802">TPR repeat</keyword>
<dbReference type="OMA" id="GHYDQHY"/>
<dbReference type="InterPro" id="IPR013547">
    <property type="entry name" value="P4H_N"/>
</dbReference>
<dbReference type="InterPro" id="IPR019734">
    <property type="entry name" value="TPR_rpt"/>
</dbReference>
<comment type="similarity">
    <text evidence="4">Belongs to the P4HA family.</text>
</comment>
<dbReference type="InterPro" id="IPR011990">
    <property type="entry name" value="TPR-like_helical_dom_sf"/>
</dbReference>
<dbReference type="EMBL" id="CP012526">
    <property type="protein sequence ID" value="ALC47608.1"/>
    <property type="molecule type" value="Genomic_DNA"/>
</dbReference>
<evidence type="ECO:0000256" key="8">
    <source>
        <dbReference type="ARBA" id="ARBA00022896"/>
    </source>
</evidence>
<sequence length="521" mass="59755">QARMHTALILATTLNFLLLQISAQQTENEVSHSTSVAGMVKLLDVESKLIENLDNYATQLERKLEAVRSYVADMRAENDKAKQQTESYLSNPLNAFALIRRMHQDWLYWRLYMEQPVGHEQAAYVPQMQQHLPTSTDLEEAAASIHRIQLTYDMKAADMSSGLLNGRQYNVSLSSLDRYALGKHHFDRQNFGEACQWIYQAIQWLDGKNKLPRPLALDRAELFQLYGEALIKMNRFNDALQVFNNAVAFKQDNAQLLQRRLEVEALTRTNAHLPPQRYSIPQPGAYELGCRGGYPSKSNLYCFYNHTTSAFLRLAPIKMELLALDPYMVLYHDIVTSKEIQELQYYAVPNLMRATVFDAKTGRNNVVKTRTSKVTWLPDAHSELTRRLNRRITDMTGFDMYGSEMLQVMNYGLGGHYDKHFDYFNATTAPELTKMNGDRIATVLFYLTDVEQGGATVFPNIGKAIFPKRGTAVMWYNLRHDGNGDPQTLHAACPVIVGSKWVTNKWIRERQQLFTRPCEKM</sequence>
<dbReference type="Gene3D" id="2.60.120.620">
    <property type="entry name" value="q2cbj1_9rhob like domain"/>
    <property type="match status" value="1"/>
</dbReference>
<dbReference type="Gene3D" id="1.25.40.10">
    <property type="entry name" value="Tetratricopeptide repeat domain"/>
    <property type="match status" value="1"/>
</dbReference>
<dbReference type="FunFam" id="2.60.120.620:FF:000011">
    <property type="entry name" value="Prolyl alpha subunit"/>
    <property type="match status" value="1"/>
</dbReference>